<reference evidence="3 4" key="1">
    <citation type="submission" date="2018-08" db="EMBL/GenBank/DDBJ databases">
        <title>Genomic Encyclopedia of Archaeal and Bacterial Type Strains, Phase II (KMG-II): from individual species to whole genera.</title>
        <authorList>
            <person name="Goeker M."/>
        </authorList>
    </citation>
    <scope>NUCLEOTIDE SEQUENCE [LARGE SCALE GENOMIC DNA]</scope>
    <source>
        <strain evidence="3 4">DSM 5002</strain>
    </source>
</reference>
<feature type="compositionally biased region" description="Acidic residues" evidence="1">
    <location>
        <begin position="146"/>
        <end position="155"/>
    </location>
</feature>
<evidence type="ECO:0000256" key="2">
    <source>
        <dbReference type="SAM" id="Phobius"/>
    </source>
</evidence>
<keyword evidence="2" id="KW-1133">Transmembrane helix</keyword>
<protein>
    <submittedName>
        <fullName evidence="3">Putative Zn finger-like uncharacterized protein</fullName>
    </submittedName>
</protein>
<feature type="transmembrane region" description="Helical" evidence="2">
    <location>
        <begin position="518"/>
        <end position="538"/>
    </location>
</feature>
<proteinExistence type="predicted"/>
<feature type="compositionally biased region" description="Basic and acidic residues" evidence="1">
    <location>
        <begin position="440"/>
        <end position="457"/>
    </location>
</feature>
<accession>A0A397PI00</accession>
<feature type="compositionally biased region" description="Basic and acidic residues" evidence="1">
    <location>
        <begin position="222"/>
        <end position="244"/>
    </location>
</feature>
<name>A0A397PI00_9HYPH</name>
<evidence type="ECO:0000256" key="1">
    <source>
        <dbReference type="SAM" id="MobiDB-lite"/>
    </source>
</evidence>
<dbReference type="RefSeq" id="WP_170144412.1">
    <property type="nucleotide sequence ID" value="NZ_QXDF01000002.1"/>
</dbReference>
<feature type="region of interest" description="Disordered" evidence="1">
    <location>
        <begin position="42"/>
        <end position="478"/>
    </location>
</feature>
<keyword evidence="4" id="KW-1185">Reference proteome</keyword>
<sequence>MEFRCPACDTSYRVPVRIDQQVRCARCNHVWRIAESDFVIDEDARDETEMPEAFSSPGANDEHDSSGAQGAEQDDLSALLESGEDWMGARNDEPRAPVDEWPAGDWSTSERHTSPALGESSEIAPEPHRVEDGALAAGQAPGTLEMQDEGADAGDDSSATGGPTQEDAESFDRRLADSWFSGAADRQGDTDSLENEPNAAFERIMEGIEEVIAENSGSDDSATDRAGDEADDPLRALMNEERARSLGATLQDQQHTAQTENENSDDPWGGKVVRLTARSADRRVESRAQDEHGLRETESASSGTSGSVEPMADLIDKIATGRAEPSDLAEAQEPEDIRAEPEGAVQGADAMSQAHFEALQADMEDAAHAMQERSEPEEDGPSESWTAESYHDDAHEEAQRESLAFDTGQEAFDGREASEPQEDPYARDEESFDAQDPDDDRGQDWDEAERDRWRDEPADIFAVDTPPHRRGDDAPDAMDVEDDDALLAEYDFGDEQESETPPEGADQARRGAGTLTVAAAWALFVAVMAGAAVSAVSFRDQIAEMLPASAPVYAAIGFPVDPPPLVFGEVGYSWDETSPNTLILTGQVKNNRSELTEVPNMQITARDDSGEVVAEESQFLGQSALLPGETYDFRVQVEVSPDKLKTVELRF</sequence>
<keyword evidence="2" id="KW-0812">Transmembrane</keyword>
<evidence type="ECO:0000313" key="3">
    <source>
        <dbReference type="EMBL" id="RIA47499.1"/>
    </source>
</evidence>
<feature type="compositionally biased region" description="Polar residues" evidence="1">
    <location>
        <begin position="248"/>
        <end position="261"/>
    </location>
</feature>
<dbReference type="NCBIfam" id="TIGR02098">
    <property type="entry name" value="MJ0042_CXXC"/>
    <property type="match status" value="1"/>
</dbReference>
<feature type="compositionally biased region" description="Acidic residues" evidence="1">
    <location>
        <begin position="430"/>
        <end position="439"/>
    </location>
</feature>
<keyword evidence="2" id="KW-0472">Membrane</keyword>
<feature type="compositionally biased region" description="Basic and acidic residues" evidence="1">
    <location>
        <begin position="279"/>
        <end position="298"/>
    </location>
</feature>
<feature type="compositionally biased region" description="Basic and acidic residues" evidence="1">
    <location>
        <begin position="389"/>
        <end position="400"/>
    </location>
</feature>
<dbReference type="AlphaFoldDB" id="A0A397PI00"/>
<evidence type="ECO:0000313" key="4">
    <source>
        <dbReference type="Proteomes" id="UP000266273"/>
    </source>
</evidence>
<dbReference type="Proteomes" id="UP000266273">
    <property type="component" value="Unassembled WGS sequence"/>
</dbReference>
<dbReference type="InterPro" id="IPR011723">
    <property type="entry name" value="Znf/thioredoxin_put"/>
</dbReference>
<organism evidence="3 4">
    <name type="scientific">Dichotomicrobium thermohalophilum</name>
    <dbReference type="NCBI Taxonomy" id="933063"/>
    <lineage>
        <taxon>Bacteria</taxon>
        <taxon>Pseudomonadati</taxon>
        <taxon>Pseudomonadota</taxon>
        <taxon>Alphaproteobacteria</taxon>
        <taxon>Hyphomicrobiales</taxon>
        <taxon>Hyphomicrobiaceae</taxon>
        <taxon>Dichotomicrobium</taxon>
    </lineage>
</organism>
<gene>
    <name evidence="3" type="ORF">BXY53_2053</name>
</gene>
<dbReference type="EMBL" id="QXDF01000002">
    <property type="protein sequence ID" value="RIA47499.1"/>
    <property type="molecule type" value="Genomic_DNA"/>
</dbReference>
<comment type="caution">
    <text evidence="3">The sequence shown here is derived from an EMBL/GenBank/DDBJ whole genome shotgun (WGS) entry which is preliminary data.</text>
</comment>
<feature type="compositionally biased region" description="Basic and acidic residues" evidence="1">
    <location>
        <begin position="412"/>
        <end position="429"/>
    </location>
</feature>
<feature type="compositionally biased region" description="Basic and acidic residues" evidence="1">
    <location>
        <begin position="365"/>
        <end position="374"/>
    </location>
</feature>